<name>A0A3N0XFX8_ANAGA</name>
<keyword evidence="3" id="KW-1185">Reference proteome</keyword>
<comment type="caution">
    <text evidence="2">The sequence shown here is derived from an EMBL/GenBank/DDBJ whole genome shotgun (WGS) entry which is preliminary data.</text>
</comment>
<gene>
    <name evidence="2" type="ORF">DPX16_12358</name>
</gene>
<proteinExistence type="predicted"/>
<feature type="region of interest" description="Disordered" evidence="1">
    <location>
        <begin position="1"/>
        <end position="30"/>
    </location>
</feature>
<dbReference type="AlphaFoldDB" id="A0A3N0XFX8"/>
<organism evidence="2 3">
    <name type="scientific">Anabarilius grahami</name>
    <name type="common">Kanglang fish</name>
    <name type="synonym">Barilius grahami</name>
    <dbReference type="NCBI Taxonomy" id="495550"/>
    <lineage>
        <taxon>Eukaryota</taxon>
        <taxon>Metazoa</taxon>
        <taxon>Chordata</taxon>
        <taxon>Craniata</taxon>
        <taxon>Vertebrata</taxon>
        <taxon>Euteleostomi</taxon>
        <taxon>Actinopterygii</taxon>
        <taxon>Neopterygii</taxon>
        <taxon>Teleostei</taxon>
        <taxon>Ostariophysi</taxon>
        <taxon>Cypriniformes</taxon>
        <taxon>Xenocyprididae</taxon>
        <taxon>Xenocypridinae</taxon>
        <taxon>Xenocypridinae incertae sedis</taxon>
        <taxon>Anabarilius</taxon>
    </lineage>
</organism>
<reference evidence="2 3" key="1">
    <citation type="submission" date="2018-10" db="EMBL/GenBank/DDBJ databases">
        <title>Genome assembly for a Yunnan-Guizhou Plateau 3E fish, Anabarilius grahami (Regan), and its evolutionary and genetic applications.</title>
        <authorList>
            <person name="Jiang W."/>
        </authorList>
    </citation>
    <scope>NUCLEOTIDE SEQUENCE [LARGE SCALE GENOMIC DNA]</scope>
    <source>
        <strain evidence="2">AG-KIZ</strain>
        <tissue evidence="2">Muscle</tissue>
    </source>
</reference>
<accession>A0A3N0XFX8</accession>
<evidence type="ECO:0000313" key="3">
    <source>
        <dbReference type="Proteomes" id="UP000281406"/>
    </source>
</evidence>
<evidence type="ECO:0000313" key="2">
    <source>
        <dbReference type="EMBL" id="ROI16240.1"/>
    </source>
</evidence>
<protein>
    <submittedName>
        <fullName evidence="2">Uncharacterized protein</fullName>
    </submittedName>
</protein>
<dbReference type="Proteomes" id="UP000281406">
    <property type="component" value="Unassembled WGS sequence"/>
</dbReference>
<feature type="compositionally biased region" description="Polar residues" evidence="1">
    <location>
        <begin position="9"/>
        <end position="30"/>
    </location>
</feature>
<evidence type="ECO:0000256" key="1">
    <source>
        <dbReference type="SAM" id="MobiDB-lite"/>
    </source>
</evidence>
<dbReference type="EMBL" id="RJVU01075544">
    <property type="protein sequence ID" value="ROI16240.1"/>
    <property type="molecule type" value="Genomic_DNA"/>
</dbReference>
<feature type="region of interest" description="Disordered" evidence="1">
    <location>
        <begin position="67"/>
        <end position="91"/>
    </location>
</feature>
<sequence>MATRDRHSTCGSSDHVSVNEVNVDTEPSPSTREQVFAKLQKESTVNSPLPLRICVTSCLSQRLRTDHWGSWRGSGQEPSEAYHISTETRGD</sequence>